<name>A0A3S4ZS38_9PLAT</name>
<gene>
    <name evidence="1" type="ORF">PXEA_LOCUS4027</name>
</gene>
<accession>A0A3S4ZS38</accession>
<evidence type="ECO:0000313" key="1">
    <source>
        <dbReference type="EMBL" id="VEL10587.1"/>
    </source>
</evidence>
<dbReference type="EMBL" id="CAAALY010009421">
    <property type="protein sequence ID" value="VEL10587.1"/>
    <property type="molecule type" value="Genomic_DNA"/>
</dbReference>
<protein>
    <submittedName>
        <fullName evidence="1">Uncharacterized protein</fullName>
    </submittedName>
</protein>
<organism evidence="1 2">
    <name type="scientific">Protopolystoma xenopodis</name>
    <dbReference type="NCBI Taxonomy" id="117903"/>
    <lineage>
        <taxon>Eukaryota</taxon>
        <taxon>Metazoa</taxon>
        <taxon>Spiralia</taxon>
        <taxon>Lophotrochozoa</taxon>
        <taxon>Platyhelminthes</taxon>
        <taxon>Monogenea</taxon>
        <taxon>Polyopisthocotylea</taxon>
        <taxon>Polystomatidea</taxon>
        <taxon>Polystomatidae</taxon>
        <taxon>Protopolystoma</taxon>
    </lineage>
</organism>
<comment type="caution">
    <text evidence="1">The sequence shown here is derived from an EMBL/GenBank/DDBJ whole genome shotgun (WGS) entry which is preliminary data.</text>
</comment>
<evidence type="ECO:0000313" key="2">
    <source>
        <dbReference type="Proteomes" id="UP000784294"/>
    </source>
</evidence>
<sequence length="125" mass="13090">MALSSSPPEPLPIPPGFGLLTTLGDMSTSCSTNSVLSKNLPSTGSDHSCRVPSTMVTGSGRFACTGKGETNSQSEVACLTLPAVASRLLPLLAHNRHVFGPYYAEIIQDLLHFNSSRPDATTSTI</sequence>
<keyword evidence="2" id="KW-1185">Reference proteome</keyword>
<proteinExistence type="predicted"/>
<dbReference type="OrthoDB" id="6287769at2759"/>
<reference evidence="1" key="1">
    <citation type="submission" date="2018-11" db="EMBL/GenBank/DDBJ databases">
        <authorList>
            <consortium name="Pathogen Informatics"/>
        </authorList>
    </citation>
    <scope>NUCLEOTIDE SEQUENCE</scope>
</reference>
<dbReference type="AlphaFoldDB" id="A0A3S4ZS38"/>
<dbReference type="Proteomes" id="UP000784294">
    <property type="component" value="Unassembled WGS sequence"/>
</dbReference>